<protein>
    <submittedName>
        <fullName evidence="2">GNAT family N-acetyltransferase</fullName>
    </submittedName>
</protein>
<gene>
    <name evidence="2" type="ORF">DL238_08925</name>
</gene>
<keyword evidence="3" id="KW-1185">Reference proteome</keyword>
<dbReference type="InterPro" id="IPR016181">
    <property type="entry name" value="Acyl_CoA_acyltransferase"/>
</dbReference>
<dbReference type="AlphaFoldDB" id="A0A395LLH5"/>
<dbReference type="InterPro" id="IPR038740">
    <property type="entry name" value="BioF2-like_GNAT_dom"/>
</dbReference>
<dbReference type="GO" id="GO:0016740">
    <property type="term" value="F:transferase activity"/>
    <property type="evidence" value="ECO:0007669"/>
    <property type="project" value="UniProtKB-KW"/>
</dbReference>
<dbReference type="RefSeq" id="WP_115491931.1">
    <property type="nucleotide sequence ID" value="NZ_JACHWW010000001.1"/>
</dbReference>
<dbReference type="SUPFAM" id="SSF55729">
    <property type="entry name" value="Acyl-CoA N-acyltransferases (Nat)"/>
    <property type="match status" value="1"/>
</dbReference>
<dbReference type="EMBL" id="QRBB01000001">
    <property type="protein sequence ID" value="RDS77711.1"/>
    <property type="molecule type" value="Genomic_DNA"/>
</dbReference>
<evidence type="ECO:0000259" key="1">
    <source>
        <dbReference type="Pfam" id="PF13480"/>
    </source>
</evidence>
<reference evidence="2 3" key="1">
    <citation type="submission" date="2018-07" db="EMBL/GenBank/DDBJ databases">
        <title>Erythrobacter nanhaiensis sp. nov., a novel member of the genus Erythrobacter isolated from the South China Sea.</title>
        <authorList>
            <person name="Chen X."/>
            <person name="Liu J."/>
        </authorList>
    </citation>
    <scope>NUCLEOTIDE SEQUENCE [LARGE SCALE GENOMIC DNA]</scope>
    <source>
        <strain evidence="2 3">S-5</strain>
    </source>
</reference>
<sequence>MTLVQSGFDQASGCEASLSVASWRAGLPDAHEWDQLAAGASEPNPYFEQWYLRPSLEAFDPAARVRLATLRIDGHLVGLAPLKFAALYYHNPVPHISVWMHDNTFCGVPLIAPGFESIFWAKLLDWADGHERKAAVFHLPGLPEGSIPDRALEIAMRDSGRTGGMVERELRAQLASDLPPDTYFEQSLPNKKRKELRRQARRLTEIGEIRVDRVASPGDIALWADRFLTLEAASWKGREGTALANDPAGARFFRDSLIGAARRGRVEGLSLLLDGEPIAMLATFLTPPGAFSFKTTFDERFARYSPGVLLQKENLALLAREDIAWCDSCAAPDHPMIDHFWREQRAIVSRNVAIGGRARRALGARLIAYESRKLACGTAP</sequence>
<evidence type="ECO:0000313" key="2">
    <source>
        <dbReference type="EMBL" id="RDS77711.1"/>
    </source>
</evidence>
<name>A0A395LLH5_9SPHN</name>
<dbReference type="OrthoDB" id="213519at2"/>
<comment type="caution">
    <text evidence="2">The sequence shown here is derived from an EMBL/GenBank/DDBJ whole genome shotgun (WGS) entry which is preliminary data.</text>
</comment>
<feature type="domain" description="BioF2-like acetyltransferase" evidence="1">
    <location>
        <begin position="191"/>
        <end position="330"/>
    </location>
</feature>
<organism evidence="2 3">
    <name type="scientific">Alteriqipengyuania lutimaris</name>
    <dbReference type="NCBI Taxonomy" id="1538146"/>
    <lineage>
        <taxon>Bacteria</taxon>
        <taxon>Pseudomonadati</taxon>
        <taxon>Pseudomonadota</taxon>
        <taxon>Alphaproteobacteria</taxon>
        <taxon>Sphingomonadales</taxon>
        <taxon>Erythrobacteraceae</taxon>
        <taxon>Alteriqipengyuania</taxon>
    </lineage>
</organism>
<evidence type="ECO:0000313" key="3">
    <source>
        <dbReference type="Proteomes" id="UP000254101"/>
    </source>
</evidence>
<proteinExistence type="predicted"/>
<keyword evidence="2" id="KW-0808">Transferase</keyword>
<accession>A0A395LLH5</accession>
<dbReference type="Proteomes" id="UP000254101">
    <property type="component" value="Unassembled WGS sequence"/>
</dbReference>
<dbReference type="Pfam" id="PF13480">
    <property type="entry name" value="Acetyltransf_6"/>
    <property type="match status" value="1"/>
</dbReference>